<feature type="signal peptide" evidence="3">
    <location>
        <begin position="1"/>
        <end position="27"/>
    </location>
</feature>
<keyword evidence="5" id="KW-1185">Reference proteome</keyword>
<keyword evidence="2" id="KW-0472">Membrane</keyword>
<evidence type="ECO:0000313" key="4">
    <source>
        <dbReference type="EMBL" id="MCZ9293347.1"/>
    </source>
</evidence>
<feature type="region of interest" description="Disordered" evidence="1">
    <location>
        <begin position="30"/>
        <end position="49"/>
    </location>
</feature>
<feature type="transmembrane region" description="Helical" evidence="2">
    <location>
        <begin position="107"/>
        <end position="127"/>
    </location>
</feature>
<evidence type="ECO:0008006" key="6">
    <source>
        <dbReference type="Google" id="ProtNLM"/>
    </source>
</evidence>
<name>A0A9X3RJW0_9CORY</name>
<keyword evidence="2" id="KW-1133">Transmembrane helix</keyword>
<dbReference type="Proteomes" id="UP001146468">
    <property type="component" value="Unassembled WGS sequence"/>
</dbReference>
<evidence type="ECO:0000256" key="2">
    <source>
        <dbReference type="SAM" id="Phobius"/>
    </source>
</evidence>
<sequence length="137" mass="14282">MRKFRNAALAAATATALTFGGTSVAVAEEGNQAPKAQTSSTFISGSTRNAEGDAPLGDIIKAFFQEGPKGVGKLTGADQQADFTKLWGANVDDEGQPQWALLWRDGVNWLGLLSGIGIVIALGNAALHEGLLPQIKF</sequence>
<dbReference type="EMBL" id="JAKMUS010000002">
    <property type="protein sequence ID" value="MCZ9293347.1"/>
    <property type="molecule type" value="Genomic_DNA"/>
</dbReference>
<organism evidence="4 5">
    <name type="scientific">Corynebacterium meitnerae</name>
    <dbReference type="NCBI Taxonomy" id="2913498"/>
    <lineage>
        <taxon>Bacteria</taxon>
        <taxon>Bacillati</taxon>
        <taxon>Actinomycetota</taxon>
        <taxon>Actinomycetes</taxon>
        <taxon>Mycobacteriales</taxon>
        <taxon>Corynebacteriaceae</taxon>
        <taxon>Corynebacterium</taxon>
    </lineage>
</organism>
<proteinExistence type="predicted"/>
<keyword evidence="3" id="KW-0732">Signal</keyword>
<feature type="chain" id="PRO_5040755936" description="Or membrane protein" evidence="3">
    <location>
        <begin position="28"/>
        <end position="137"/>
    </location>
</feature>
<reference evidence="4" key="1">
    <citation type="submission" date="2022-02" db="EMBL/GenBank/DDBJ databases">
        <title>Corynebacterium sp. from urogenital microbiome.</title>
        <authorList>
            <person name="Cappelli E.A."/>
            <person name="Ribeiro T.G."/>
            <person name="Peixe L."/>
        </authorList>
    </citation>
    <scope>NUCLEOTIDE SEQUENCE</scope>
    <source>
        <strain evidence="4">C8Ua_172</strain>
    </source>
</reference>
<dbReference type="AlphaFoldDB" id="A0A9X3RJW0"/>
<comment type="caution">
    <text evidence="4">The sequence shown here is derived from an EMBL/GenBank/DDBJ whole genome shotgun (WGS) entry which is preliminary data.</text>
</comment>
<gene>
    <name evidence="4" type="ORF">L8U60_02425</name>
</gene>
<evidence type="ECO:0000256" key="3">
    <source>
        <dbReference type="SAM" id="SignalP"/>
    </source>
</evidence>
<evidence type="ECO:0000313" key="5">
    <source>
        <dbReference type="Proteomes" id="UP001146468"/>
    </source>
</evidence>
<evidence type="ECO:0000256" key="1">
    <source>
        <dbReference type="SAM" id="MobiDB-lite"/>
    </source>
</evidence>
<keyword evidence="2" id="KW-0812">Transmembrane</keyword>
<dbReference type="RefSeq" id="WP_269964801.1">
    <property type="nucleotide sequence ID" value="NZ_JAKMUS010000002.1"/>
</dbReference>
<feature type="compositionally biased region" description="Polar residues" evidence="1">
    <location>
        <begin position="34"/>
        <end position="49"/>
    </location>
</feature>
<protein>
    <recommendedName>
        <fullName evidence="6">Or membrane protein</fullName>
    </recommendedName>
</protein>
<accession>A0A9X3RJW0</accession>